<evidence type="ECO:0000259" key="16">
    <source>
        <dbReference type="Pfam" id="PF02887"/>
    </source>
</evidence>
<evidence type="ECO:0000313" key="17">
    <source>
        <dbReference type="EMBL" id="KAK4537406.1"/>
    </source>
</evidence>
<evidence type="ECO:0000256" key="2">
    <source>
        <dbReference type="ARBA" id="ARBA00001958"/>
    </source>
</evidence>
<protein>
    <recommendedName>
        <fullName evidence="5">pyruvate kinase</fullName>
        <ecNumber evidence="5">2.7.1.40</ecNumber>
    </recommendedName>
</protein>
<dbReference type="InterPro" id="IPR011037">
    <property type="entry name" value="Pyrv_Knase-like_insert_dom_sf"/>
</dbReference>
<feature type="region of interest" description="Disordered" evidence="14">
    <location>
        <begin position="1"/>
        <end position="72"/>
    </location>
</feature>
<evidence type="ECO:0000313" key="18">
    <source>
        <dbReference type="Proteomes" id="UP001301350"/>
    </source>
</evidence>
<dbReference type="InterPro" id="IPR015806">
    <property type="entry name" value="Pyrv_Knase_insert_dom_sf"/>
</dbReference>
<keyword evidence="8" id="KW-0547">Nucleotide-binding</keyword>
<evidence type="ECO:0000256" key="12">
    <source>
        <dbReference type="ARBA" id="ARBA00023152"/>
    </source>
</evidence>
<dbReference type="GO" id="GO:0004743">
    <property type="term" value="F:pyruvate kinase activity"/>
    <property type="evidence" value="ECO:0007669"/>
    <property type="project" value="UniProtKB-EC"/>
</dbReference>
<evidence type="ECO:0000256" key="13">
    <source>
        <dbReference type="ARBA" id="ARBA00023317"/>
    </source>
</evidence>
<feature type="domain" description="Pyruvate kinase barrel" evidence="15">
    <location>
        <begin position="74"/>
        <end position="127"/>
    </location>
</feature>
<accession>A0AAV9IZ64</accession>
<comment type="caution">
    <text evidence="17">The sequence shown here is derived from an EMBL/GenBank/DDBJ whole genome shotgun (WGS) entry which is preliminary data.</text>
</comment>
<keyword evidence="13" id="KW-0670">Pyruvate</keyword>
<feature type="region of interest" description="Disordered" evidence="14">
    <location>
        <begin position="136"/>
        <end position="170"/>
    </location>
</feature>
<keyword evidence="9" id="KW-0418">Kinase</keyword>
<dbReference type="AlphaFoldDB" id="A0AAV9IZ64"/>
<comment type="similarity">
    <text evidence="4">Belongs to the pyruvate kinase family.</text>
</comment>
<dbReference type="Pfam" id="PF02887">
    <property type="entry name" value="PK_C"/>
    <property type="match status" value="1"/>
</dbReference>
<name>A0AAV9IZ64_CYACA</name>
<dbReference type="PANTHER" id="PTHR11817">
    <property type="entry name" value="PYRUVATE KINASE"/>
    <property type="match status" value="1"/>
</dbReference>
<dbReference type="Proteomes" id="UP001301350">
    <property type="component" value="Unassembled WGS sequence"/>
</dbReference>
<keyword evidence="11" id="KW-0460">Magnesium</keyword>
<dbReference type="FunFam" id="3.20.20.60:FF:000025">
    <property type="entry name" value="Pyruvate kinase"/>
    <property type="match status" value="1"/>
</dbReference>
<evidence type="ECO:0000256" key="3">
    <source>
        <dbReference type="ARBA" id="ARBA00004997"/>
    </source>
</evidence>
<evidence type="ECO:0000256" key="9">
    <source>
        <dbReference type="ARBA" id="ARBA00022777"/>
    </source>
</evidence>
<dbReference type="SUPFAM" id="SSF51621">
    <property type="entry name" value="Phosphoenolpyruvate/pyruvate domain"/>
    <property type="match status" value="1"/>
</dbReference>
<dbReference type="EMBL" id="JANCYW010000012">
    <property type="protein sequence ID" value="KAK4537406.1"/>
    <property type="molecule type" value="Genomic_DNA"/>
</dbReference>
<comment type="cofactor">
    <cofactor evidence="2">
        <name>K(+)</name>
        <dbReference type="ChEBI" id="CHEBI:29103"/>
    </cofactor>
</comment>
<dbReference type="Gene3D" id="2.40.33.10">
    <property type="entry name" value="PK beta-barrel domain-like"/>
    <property type="match status" value="1"/>
</dbReference>
<evidence type="ECO:0000256" key="8">
    <source>
        <dbReference type="ARBA" id="ARBA00022741"/>
    </source>
</evidence>
<feature type="domain" description="Pyruvate kinase C-terminal" evidence="16">
    <location>
        <begin position="545"/>
        <end position="644"/>
    </location>
</feature>
<dbReference type="EC" id="2.7.1.40" evidence="5"/>
<evidence type="ECO:0000259" key="15">
    <source>
        <dbReference type="Pfam" id="PF00224"/>
    </source>
</evidence>
<feature type="domain" description="Pyruvate kinase barrel" evidence="15">
    <location>
        <begin position="281"/>
        <end position="502"/>
    </location>
</feature>
<dbReference type="GO" id="GO:0005524">
    <property type="term" value="F:ATP binding"/>
    <property type="evidence" value="ECO:0007669"/>
    <property type="project" value="UniProtKB-KW"/>
</dbReference>
<keyword evidence="10" id="KW-0067">ATP-binding</keyword>
<dbReference type="GO" id="GO:0030955">
    <property type="term" value="F:potassium ion binding"/>
    <property type="evidence" value="ECO:0007669"/>
    <property type="project" value="InterPro"/>
</dbReference>
<keyword evidence="12" id="KW-0324">Glycolysis</keyword>
<dbReference type="InterPro" id="IPR001697">
    <property type="entry name" value="Pyr_Knase"/>
</dbReference>
<dbReference type="Gene3D" id="3.20.20.60">
    <property type="entry name" value="Phosphoenolpyruvate-binding domains"/>
    <property type="match status" value="2"/>
</dbReference>
<dbReference type="InterPro" id="IPR015795">
    <property type="entry name" value="Pyrv_Knase_C"/>
</dbReference>
<evidence type="ECO:0000256" key="11">
    <source>
        <dbReference type="ARBA" id="ARBA00022842"/>
    </source>
</evidence>
<dbReference type="GO" id="GO:0016301">
    <property type="term" value="F:kinase activity"/>
    <property type="evidence" value="ECO:0007669"/>
    <property type="project" value="UniProtKB-KW"/>
</dbReference>
<dbReference type="InterPro" id="IPR015813">
    <property type="entry name" value="Pyrv/PenolPyrv_kinase-like_dom"/>
</dbReference>
<evidence type="ECO:0000256" key="4">
    <source>
        <dbReference type="ARBA" id="ARBA00008663"/>
    </source>
</evidence>
<comment type="cofactor">
    <cofactor evidence="1">
        <name>Mg(2+)</name>
        <dbReference type="ChEBI" id="CHEBI:18420"/>
    </cofactor>
</comment>
<evidence type="ECO:0000256" key="1">
    <source>
        <dbReference type="ARBA" id="ARBA00001946"/>
    </source>
</evidence>
<organism evidence="17 18">
    <name type="scientific">Cyanidium caldarium</name>
    <name type="common">Red alga</name>
    <dbReference type="NCBI Taxonomy" id="2771"/>
    <lineage>
        <taxon>Eukaryota</taxon>
        <taxon>Rhodophyta</taxon>
        <taxon>Bangiophyceae</taxon>
        <taxon>Cyanidiales</taxon>
        <taxon>Cyanidiaceae</taxon>
        <taxon>Cyanidium</taxon>
    </lineage>
</organism>
<dbReference type="SUPFAM" id="SSF52935">
    <property type="entry name" value="PK C-terminal domain-like"/>
    <property type="match status" value="1"/>
</dbReference>
<dbReference type="Gene3D" id="3.40.1380.20">
    <property type="entry name" value="Pyruvate kinase, C-terminal domain"/>
    <property type="match status" value="1"/>
</dbReference>
<dbReference type="SUPFAM" id="SSF50800">
    <property type="entry name" value="PK beta-barrel domain-like"/>
    <property type="match status" value="1"/>
</dbReference>
<reference evidence="17 18" key="1">
    <citation type="submission" date="2022-07" db="EMBL/GenBank/DDBJ databases">
        <title>Genome-wide signatures of adaptation to extreme environments.</title>
        <authorList>
            <person name="Cho C.H."/>
            <person name="Yoon H.S."/>
        </authorList>
    </citation>
    <scope>NUCLEOTIDE SEQUENCE [LARGE SCALE GENOMIC DNA]</scope>
    <source>
        <strain evidence="17 18">DBV 063 E5</strain>
    </source>
</reference>
<gene>
    <name evidence="17" type="ORF">CDCA_CDCA12G3431</name>
</gene>
<keyword evidence="7" id="KW-0479">Metal-binding</keyword>
<evidence type="ECO:0000256" key="7">
    <source>
        <dbReference type="ARBA" id="ARBA00022723"/>
    </source>
</evidence>
<feature type="compositionally biased region" description="Low complexity" evidence="14">
    <location>
        <begin position="160"/>
        <end position="170"/>
    </location>
</feature>
<keyword evidence="18" id="KW-1185">Reference proteome</keyword>
<dbReference type="GO" id="GO:0000287">
    <property type="term" value="F:magnesium ion binding"/>
    <property type="evidence" value="ECO:0007669"/>
    <property type="project" value="InterPro"/>
</dbReference>
<evidence type="ECO:0000256" key="6">
    <source>
        <dbReference type="ARBA" id="ARBA00022679"/>
    </source>
</evidence>
<dbReference type="NCBIfam" id="TIGR01064">
    <property type="entry name" value="pyruv_kin"/>
    <property type="match status" value="1"/>
</dbReference>
<comment type="pathway">
    <text evidence="3">Carbohydrate degradation; glycolysis; pyruvate from D-glyceraldehyde 3-phosphate: step 5/5.</text>
</comment>
<dbReference type="Pfam" id="PF00224">
    <property type="entry name" value="PK"/>
    <property type="match status" value="2"/>
</dbReference>
<evidence type="ECO:0000256" key="5">
    <source>
        <dbReference type="ARBA" id="ARBA00012142"/>
    </source>
</evidence>
<dbReference type="InterPro" id="IPR015793">
    <property type="entry name" value="Pyrv_Knase_brl"/>
</dbReference>
<evidence type="ECO:0000256" key="14">
    <source>
        <dbReference type="SAM" id="MobiDB-lite"/>
    </source>
</evidence>
<sequence>MAGGTSMSGGGEAAASASASPTAGVAMATEKPAASAAAPSNRTTDTGLEAAAAQVGGGNDGRPPERRVTRNQLRRTKIVCTIGPATDTYEQIKALADVGMDVVRMNFSHGTHDYHKRVSDIVDRLNEERFEKARRRWLSQESQAGAATGAEGESRPPPSSSAASFSGSSDSLNSIGVAGDHKSDAKSALFVKIAKMLDSKGAEVRSGEMTRAKQLADQMVQCGMVSADAAHEALQNEAIVLAQGTRILLRCTHEAFTAQPEPERETAAGGDSTAAVVVVPVLGVSYPGFFKDVDVGDPVLVDGGLLEFVVESKREQTHDLVCRVVDGGEMTARRHLNVRGKTVSLPSVTESDWKDIEFGVTELNVDYIALSFVNDAETVFRVRQFVERLGSRAWIISKIESVKGVKNLPEILDASDGVMVARGDLGSELPLEEVPIVQSFMVRQCRGAGKVCITATEMLESMIEKPIPTRAEASDVAHAVEQGADAVMLSGESAKGKYPIRACATMRHIVTRQNEQLVADERAHQGLDPHVEFAACCRDPERVVEAMARAAVSLAECLDAAAIIVFTRTGNMPKRLSALRSRVPIVAATSVTDLQSKLSLLWNVACVTVEMQGTFEATFARFVEEILAENFLRKGDTVVVVQSGTRGIWRNEGHHLLRYVTL</sequence>
<keyword evidence="6" id="KW-0808">Transferase</keyword>
<dbReference type="InterPro" id="IPR036918">
    <property type="entry name" value="Pyrv_Knase_C_sf"/>
</dbReference>
<feature type="compositionally biased region" description="Low complexity" evidence="14">
    <location>
        <begin position="13"/>
        <end position="40"/>
    </location>
</feature>
<proteinExistence type="inferred from homology"/>
<evidence type="ECO:0000256" key="10">
    <source>
        <dbReference type="ARBA" id="ARBA00022840"/>
    </source>
</evidence>
<dbReference type="InterPro" id="IPR040442">
    <property type="entry name" value="Pyrv_kinase-like_dom_sf"/>
</dbReference>
<feature type="compositionally biased region" description="Gly residues" evidence="14">
    <location>
        <begin position="1"/>
        <end position="12"/>
    </location>
</feature>